<dbReference type="AlphaFoldDB" id="A0A165ANS8"/>
<keyword evidence="1" id="KW-0175">Coiled coil</keyword>
<organism evidence="2 3">
    <name type="scientific">Laetiporus sulphureus 93-53</name>
    <dbReference type="NCBI Taxonomy" id="1314785"/>
    <lineage>
        <taxon>Eukaryota</taxon>
        <taxon>Fungi</taxon>
        <taxon>Dikarya</taxon>
        <taxon>Basidiomycota</taxon>
        <taxon>Agaricomycotina</taxon>
        <taxon>Agaricomycetes</taxon>
        <taxon>Polyporales</taxon>
        <taxon>Laetiporus</taxon>
    </lineage>
</organism>
<dbReference type="RefSeq" id="XP_040757103.1">
    <property type="nucleotide sequence ID" value="XM_040914837.1"/>
</dbReference>
<sequence length="218" mass="25573">MHQLTMLCLHSTELAQPSGELQSQQDNMTRICKENRKIWSDHDELQLCYNEEVYNGGSWKKDKECLEIKNQDLTKAYESSTTAQSEQQNQIISLHLQVRELRSMLNDTEMDRALLQKARRALQAELDAIKIDKINTSKMTSETEMQKLKLEKQDLERTLEEQNDRVKIAFERMKKVENYTNECQIELGKIRVENLELDKLNANLEKQIKELNVCIVDL</sequence>
<evidence type="ECO:0000313" key="3">
    <source>
        <dbReference type="Proteomes" id="UP000076871"/>
    </source>
</evidence>
<proteinExistence type="predicted"/>
<evidence type="ECO:0000313" key="2">
    <source>
        <dbReference type="EMBL" id="KZS99362.1"/>
    </source>
</evidence>
<dbReference type="STRING" id="1314785.A0A165ANS8"/>
<feature type="coiled-coil region" evidence="1">
    <location>
        <begin position="105"/>
        <end position="210"/>
    </location>
</feature>
<gene>
    <name evidence="2" type="ORF">LAESUDRAFT_816957</name>
</gene>
<accession>A0A165ANS8</accession>
<name>A0A165ANS8_9APHY</name>
<dbReference type="GeneID" id="63831864"/>
<dbReference type="EMBL" id="KV427976">
    <property type="protein sequence ID" value="KZS99362.1"/>
    <property type="molecule type" value="Genomic_DNA"/>
</dbReference>
<reference evidence="2 3" key="1">
    <citation type="journal article" date="2016" name="Mol. Biol. Evol.">
        <title>Comparative Genomics of Early-Diverging Mushroom-Forming Fungi Provides Insights into the Origins of Lignocellulose Decay Capabilities.</title>
        <authorList>
            <person name="Nagy L.G."/>
            <person name="Riley R."/>
            <person name="Tritt A."/>
            <person name="Adam C."/>
            <person name="Daum C."/>
            <person name="Floudas D."/>
            <person name="Sun H."/>
            <person name="Yadav J.S."/>
            <person name="Pangilinan J."/>
            <person name="Larsson K.H."/>
            <person name="Matsuura K."/>
            <person name="Barry K."/>
            <person name="Labutti K."/>
            <person name="Kuo R."/>
            <person name="Ohm R.A."/>
            <person name="Bhattacharya S.S."/>
            <person name="Shirouzu T."/>
            <person name="Yoshinaga Y."/>
            <person name="Martin F.M."/>
            <person name="Grigoriev I.V."/>
            <person name="Hibbett D.S."/>
        </authorList>
    </citation>
    <scope>NUCLEOTIDE SEQUENCE [LARGE SCALE GENOMIC DNA]</scope>
    <source>
        <strain evidence="2 3">93-53</strain>
    </source>
</reference>
<evidence type="ECO:0000256" key="1">
    <source>
        <dbReference type="SAM" id="Coils"/>
    </source>
</evidence>
<dbReference type="InParanoid" id="A0A165ANS8"/>
<protein>
    <submittedName>
        <fullName evidence="2">Uncharacterized protein</fullName>
    </submittedName>
</protein>
<dbReference type="Proteomes" id="UP000076871">
    <property type="component" value="Unassembled WGS sequence"/>
</dbReference>
<keyword evidence="3" id="KW-1185">Reference proteome</keyword>
<dbReference type="OrthoDB" id="6108017at2759"/>